<reference evidence="3" key="2">
    <citation type="submission" date="2020-10" db="UniProtKB">
        <authorList>
            <consortium name="WormBaseParasite"/>
        </authorList>
    </citation>
    <scope>IDENTIFICATION</scope>
</reference>
<accession>A0A7E4VT80</accession>
<organism evidence="2 3">
    <name type="scientific">Panagrellus redivivus</name>
    <name type="common">Microworm</name>
    <dbReference type="NCBI Taxonomy" id="6233"/>
    <lineage>
        <taxon>Eukaryota</taxon>
        <taxon>Metazoa</taxon>
        <taxon>Ecdysozoa</taxon>
        <taxon>Nematoda</taxon>
        <taxon>Chromadorea</taxon>
        <taxon>Rhabditida</taxon>
        <taxon>Tylenchina</taxon>
        <taxon>Panagrolaimomorpha</taxon>
        <taxon>Panagrolaimoidea</taxon>
        <taxon>Panagrolaimidae</taxon>
        <taxon>Panagrellus</taxon>
    </lineage>
</organism>
<evidence type="ECO:0000313" key="3">
    <source>
        <dbReference type="WBParaSite" id="Pan_g2474.t1"/>
    </source>
</evidence>
<reference evidence="2" key="1">
    <citation type="journal article" date="2013" name="Genetics">
        <title>The draft genome and transcriptome of Panagrellus redivivus are shaped by the harsh demands of a free-living lifestyle.</title>
        <authorList>
            <person name="Srinivasan J."/>
            <person name="Dillman A.R."/>
            <person name="Macchietto M.G."/>
            <person name="Heikkinen L."/>
            <person name="Lakso M."/>
            <person name="Fracchia K.M."/>
            <person name="Antoshechkin I."/>
            <person name="Mortazavi A."/>
            <person name="Wong G."/>
            <person name="Sternberg P.W."/>
        </authorList>
    </citation>
    <scope>NUCLEOTIDE SEQUENCE [LARGE SCALE GENOMIC DNA]</scope>
    <source>
        <strain evidence="2">MT8872</strain>
    </source>
</reference>
<dbReference type="AlphaFoldDB" id="A0A7E4VT80"/>
<feature type="compositionally biased region" description="Basic and acidic residues" evidence="1">
    <location>
        <begin position="29"/>
        <end position="49"/>
    </location>
</feature>
<evidence type="ECO:0000256" key="1">
    <source>
        <dbReference type="SAM" id="MobiDB-lite"/>
    </source>
</evidence>
<proteinExistence type="predicted"/>
<sequence length="135" mass="14804">MSYIELEEVARVLLKFEDEHLGQIASSKGRLELSRQKKRESTNESRGRGGDFPGPRESVVGRPACFSVSQPSKGCLRDLCIFATHSMGSVKPCRSDHNSVYGCHHGPCMVPQTDTAGVHRILSVLVLLCAFMKAS</sequence>
<dbReference type="WBParaSite" id="Pan_g2474.t1">
    <property type="protein sequence ID" value="Pan_g2474.t1"/>
    <property type="gene ID" value="Pan_g2474"/>
</dbReference>
<feature type="region of interest" description="Disordered" evidence="1">
    <location>
        <begin position="29"/>
        <end position="59"/>
    </location>
</feature>
<name>A0A7E4VT80_PANRE</name>
<keyword evidence="2" id="KW-1185">Reference proteome</keyword>
<evidence type="ECO:0000313" key="2">
    <source>
        <dbReference type="Proteomes" id="UP000492821"/>
    </source>
</evidence>
<dbReference type="Proteomes" id="UP000492821">
    <property type="component" value="Unassembled WGS sequence"/>
</dbReference>
<protein>
    <submittedName>
        <fullName evidence="3">Uncharacterized protein</fullName>
    </submittedName>
</protein>